<feature type="domain" description="Chemotaxis phosphatase CheX-like" evidence="2">
    <location>
        <begin position="187"/>
        <end position="264"/>
    </location>
</feature>
<name>A0A0K8J782_9FIRM</name>
<keyword evidence="4" id="KW-1185">Reference proteome</keyword>
<dbReference type="EMBL" id="LN879430">
    <property type="protein sequence ID" value="CUH93309.1"/>
    <property type="molecule type" value="Genomic_DNA"/>
</dbReference>
<dbReference type="Gene3D" id="3.40.1550.10">
    <property type="entry name" value="CheC-like"/>
    <property type="match status" value="1"/>
</dbReference>
<evidence type="ECO:0000259" key="2">
    <source>
        <dbReference type="Pfam" id="PF13690"/>
    </source>
</evidence>
<dbReference type="SUPFAM" id="SSF103039">
    <property type="entry name" value="CheC-like"/>
    <property type="match status" value="1"/>
</dbReference>
<evidence type="ECO:0000256" key="1">
    <source>
        <dbReference type="ARBA" id="ARBA00022500"/>
    </source>
</evidence>
<organism evidence="3 4">
    <name type="scientific">Herbinix luporum</name>
    <dbReference type="NCBI Taxonomy" id="1679721"/>
    <lineage>
        <taxon>Bacteria</taxon>
        <taxon>Bacillati</taxon>
        <taxon>Bacillota</taxon>
        <taxon>Clostridia</taxon>
        <taxon>Lachnospirales</taxon>
        <taxon>Lachnospiraceae</taxon>
        <taxon>Herbinix</taxon>
    </lineage>
</organism>
<reference evidence="4" key="1">
    <citation type="submission" date="2015-09" db="EMBL/GenBank/DDBJ databases">
        <authorList>
            <person name="Wibberg D."/>
        </authorList>
    </citation>
    <scope>NUCLEOTIDE SEQUENCE [LARGE SCALE GENOMIC DNA]</scope>
    <source>
        <strain evidence="4">SD1D</strain>
    </source>
</reference>
<gene>
    <name evidence="3" type="ORF">SD1D_1764</name>
</gene>
<protein>
    <recommendedName>
        <fullName evidence="2">Chemotaxis phosphatase CheX-like domain-containing protein</fullName>
    </recommendedName>
</protein>
<dbReference type="RefSeq" id="WP_058258567.1">
    <property type="nucleotide sequence ID" value="NZ_DUPS01000052.1"/>
</dbReference>
<dbReference type="KEGG" id="hsd:SD1D_1764"/>
<proteinExistence type="predicted"/>
<evidence type="ECO:0000313" key="4">
    <source>
        <dbReference type="Proteomes" id="UP000196053"/>
    </source>
</evidence>
<dbReference type="InterPro" id="IPR028976">
    <property type="entry name" value="CheC-like_sf"/>
</dbReference>
<sequence length="295" mass="33673">MFGLYFGDYLLEKNKISQSQYEDIMLQQKTSRAKLGFIAVSEKLLTTKQAEEVNEIQKQKDRRFGDIAIEKGYLLAEEVNYLLNLQGNPYMRLIQTLMENNIMSMKEIESCIEDFKKDYGFSDTELDALKSGDIDRIIPVFVDVNIPLTGECITLAIRNIIRFINNNILLKKAYTVKNYPFRSIAYQRLVGNHELFVAFAGEDQALLDIASPFAKEEFTTMDEDAFDSVCEFINCNNGLFASKLSKEDIHIDMTPPEFNKNKTLVSDGDIYVVPIIINGNQTDLLVVTDHKVVIN</sequence>
<evidence type="ECO:0000313" key="3">
    <source>
        <dbReference type="EMBL" id="CUH93309.1"/>
    </source>
</evidence>
<dbReference type="AlphaFoldDB" id="A0A0K8J782"/>
<dbReference type="OrthoDB" id="5614404at2"/>
<dbReference type="InterPro" id="IPR028051">
    <property type="entry name" value="CheX-like_dom"/>
</dbReference>
<dbReference type="GO" id="GO:0006935">
    <property type="term" value="P:chemotaxis"/>
    <property type="evidence" value="ECO:0007669"/>
    <property type="project" value="UniProtKB-KW"/>
</dbReference>
<dbReference type="Pfam" id="PF13690">
    <property type="entry name" value="CheX"/>
    <property type="match status" value="1"/>
</dbReference>
<keyword evidence="1" id="KW-0145">Chemotaxis</keyword>
<accession>A0A0K8J782</accession>
<dbReference type="Proteomes" id="UP000196053">
    <property type="component" value="Chromosome I"/>
</dbReference>